<dbReference type="CDD" id="cd00093">
    <property type="entry name" value="HTH_XRE"/>
    <property type="match status" value="1"/>
</dbReference>
<keyword evidence="2" id="KW-1185">Reference proteome</keyword>
<dbReference type="OrthoDB" id="8438314at2"/>
<protein>
    <recommendedName>
        <fullName evidence="3">HTH cro/C1-type domain-containing protein</fullName>
    </recommendedName>
</protein>
<accession>A0A4Q7ZNG3</accession>
<dbReference type="EMBL" id="SHKY01000001">
    <property type="protein sequence ID" value="RZU51829.1"/>
    <property type="molecule type" value="Genomic_DNA"/>
</dbReference>
<gene>
    <name evidence="1" type="ORF">EV385_3665</name>
</gene>
<evidence type="ECO:0000313" key="2">
    <source>
        <dbReference type="Proteomes" id="UP000292564"/>
    </source>
</evidence>
<evidence type="ECO:0000313" key="1">
    <source>
        <dbReference type="EMBL" id="RZU51829.1"/>
    </source>
</evidence>
<dbReference type="InterPro" id="IPR010982">
    <property type="entry name" value="Lambda_DNA-bd_dom_sf"/>
</dbReference>
<dbReference type="RefSeq" id="WP_130510539.1">
    <property type="nucleotide sequence ID" value="NZ_SHKY01000001.1"/>
</dbReference>
<reference evidence="1 2" key="1">
    <citation type="submission" date="2019-02" db="EMBL/GenBank/DDBJ databases">
        <title>Sequencing the genomes of 1000 actinobacteria strains.</title>
        <authorList>
            <person name="Klenk H.-P."/>
        </authorList>
    </citation>
    <scope>NUCLEOTIDE SEQUENCE [LARGE SCALE GENOMIC DNA]</scope>
    <source>
        <strain evidence="1 2">DSM 45162</strain>
    </source>
</reference>
<sequence>MASNDRLRSALPRAKKTVPDVARAAGVDEKTVYRWLANANRVPHPRTRYVVAKLLGEDEEWLWPFRSQAGQEEAGHVGEVVGAYATRSDVPTALWRELIGRAATQIDLLGYTLYFLALQHTDLIRLLTTKCSEGCRVRAVVGHPESPHVAYRDQEEATPLTLPIRITTTLTTWAEMFACQSFELRFQDVPLYNSIFRFDDSMFVTPHLYATAGSQAPLLHLRRGTTAGLFDRFASHFEAVWAASIASPDGTVPDLNGKDTG</sequence>
<dbReference type="AlphaFoldDB" id="A0A4Q7ZNG3"/>
<dbReference type="Gene3D" id="1.10.260.40">
    <property type="entry name" value="lambda repressor-like DNA-binding domains"/>
    <property type="match status" value="1"/>
</dbReference>
<evidence type="ECO:0008006" key="3">
    <source>
        <dbReference type="Google" id="ProtNLM"/>
    </source>
</evidence>
<proteinExistence type="predicted"/>
<dbReference type="GO" id="GO:0003677">
    <property type="term" value="F:DNA binding"/>
    <property type="evidence" value="ECO:0007669"/>
    <property type="project" value="InterPro"/>
</dbReference>
<dbReference type="Proteomes" id="UP000292564">
    <property type="component" value="Unassembled WGS sequence"/>
</dbReference>
<dbReference type="SUPFAM" id="SSF47413">
    <property type="entry name" value="lambda repressor-like DNA-binding domains"/>
    <property type="match status" value="1"/>
</dbReference>
<dbReference type="InterPro" id="IPR001387">
    <property type="entry name" value="Cro/C1-type_HTH"/>
</dbReference>
<comment type="caution">
    <text evidence="1">The sequence shown here is derived from an EMBL/GenBank/DDBJ whole genome shotgun (WGS) entry which is preliminary data.</text>
</comment>
<organism evidence="1 2">
    <name type="scientific">Krasilnikovia cinnamomea</name>
    <dbReference type="NCBI Taxonomy" id="349313"/>
    <lineage>
        <taxon>Bacteria</taxon>
        <taxon>Bacillati</taxon>
        <taxon>Actinomycetota</taxon>
        <taxon>Actinomycetes</taxon>
        <taxon>Micromonosporales</taxon>
        <taxon>Micromonosporaceae</taxon>
        <taxon>Krasilnikovia</taxon>
    </lineage>
</organism>
<name>A0A4Q7ZNG3_9ACTN</name>